<feature type="signal peptide" evidence="1">
    <location>
        <begin position="1"/>
        <end position="22"/>
    </location>
</feature>
<organism evidence="2 3">
    <name type="scientific">Ravibacter arvi</name>
    <dbReference type="NCBI Taxonomy" id="2051041"/>
    <lineage>
        <taxon>Bacteria</taxon>
        <taxon>Pseudomonadati</taxon>
        <taxon>Bacteroidota</taxon>
        <taxon>Cytophagia</taxon>
        <taxon>Cytophagales</taxon>
        <taxon>Spirosomataceae</taxon>
        <taxon>Ravibacter</taxon>
    </lineage>
</organism>
<evidence type="ECO:0000256" key="1">
    <source>
        <dbReference type="SAM" id="SignalP"/>
    </source>
</evidence>
<proteinExistence type="predicted"/>
<feature type="chain" id="PRO_5046223326" description="Porin" evidence="1">
    <location>
        <begin position="23"/>
        <end position="468"/>
    </location>
</feature>
<reference evidence="3" key="1">
    <citation type="journal article" date="2019" name="Int. J. Syst. Evol. Microbiol.">
        <title>The Global Catalogue of Microorganisms (GCM) 10K type strain sequencing project: providing services to taxonomists for standard genome sequencing and annotation.</title>
        <authorList>
            <consortium name="The Broad Institute Genomics Platform"/>
            <consortium name="The Broad Institute Genome Sequencing Center for Infectious Disease"/>
            <person name="Wu L."/>
            <person name="Ma J."/>
        </authorList>
    </citation>
    <scope>NUCLEOTIDE SEQUENCE [LARGE SCALE GENOMIC DNA]</scope>
    <source>
        <strain evidence="3">JCM 31920</strain>
    </source>
</reference>
<comment type="caution">
    <text evidence="2">The sequence shown here is derived from an EMBL/GenBank/DDBJ whole genome shotgun (WGS) entry which is preliminary data.</text>
</comment>
<accession>A0ABP8LV12</accession>
<evidence type="ECO:0008006" key="4">
    <source>
        <dbReference type="Google" id="ProtNLM"/>
    </source>
</evidence>
<protein>
    <recommendedName>
        <fullName evidence="4">Porin</fullName>
    </recommendedName>
</protein>
<dbReference type="EMBL" id="BAABEY010000016">
    <property type="protein sequence ID" value="GAA4436670.1"/>
    <property type="molecule type" value="Genomic_DNA"/>
</dbReference>
<dbReference type="Proteomes" id="UP001501508">
    <property type="component" value="Unassembled WGS sequence"/>
</dbReference>
<sequence length="468" mass="52111">MKYLLTTGMLCLPFFLFSQTAAKNVPDEIPAKSFFNKDLRINLNESGSQYFRFVFLNQTWVRLNESNPGTTVFGNPKNQTLDFGLRRTRIQMYGQVTDRVFLYMQFGMNNFNRTAAYQANAPAGITQNRKIAAFFHDAVGEYDLWRRGEQFVRIGGGLTVVNGLSRFSQPSVGSIMTTDVPVFAQATVDQIDQFDRKLSIYSRGQVGKFNYRVGVADMFPIETNGAATAGISEHSVFTSSRLAKSFQGMLIYNFWDTEDNTTPGYMTGTYLGKRRVLNLEAGVISQKNATWRKAGADTVYHDMLLWSVAAFLDKPIRESNGAALSAYFGYYGTSYGKGYLRFNGIMNPATGTGKPLAGAGGTHGNAFPMFGNGSVVYTQAGYKFRDDLLGSQGTLMPYVSWQSADYDRISGRMNVWNAGLNWLVNGHKGKWSLNYESRPYFANEAGDGPSLQKKGRKSAVVLQYQISI</sequence>
<dbReference type="RefSeq" id="WP_345027683.1">
    <property type="nucleotide sequence ID" value="NZ_BAABEY010000016.1"/>
</dbReference>
<evidence type="ECO:0000313" key="2">
    <source>
        <dbReference type="EMBL" id="GAA4436670.1"/>
    </source>
</evidence>
<evidence type="ECO:0000313" key="3">
    <source>
        <dbReference type="Proteomes" id="UP001501508"/>
    </source>
</evidence>
<gene>
    <name evidence="2" type="ORF">GCM10023091_14820</name>
</gene>
<keyword evidence="3" id="KW-1185">Reference proteome</keyword>
<name>A0ABP8LV12_9BACT</name>
<keyword evidence="1" id="KW-0732">Signal</keyword>